<organism evidence="5 6">
    <name type="scientific">Piloderma croceum (strain F 1598)</name>
    <dbReference type="NCBI Taxonomy" id="765440"/>
    <lineage>
        <taxon>Eukaryota</taxon>
        <taxon>Fungi</taxon>
        <taxon>Dikarya</taxon>
        <taxon>Basidiomycota</taxon>
        <taxon>Agaricomycotina</taxon>
        <taxon>Agaricomycetes</taxon>
        <taxon>Agaricomycetidae</taxon>
        <taxon>Atheliales</taxon>
        <taxon>Atheliaceae</taxon>
        <taxon>Piloderma</taxon>
    </lineage>
</organism>
<evidence type="ECO:0000313" key="5">
    <source>
        <dbReference type="EMBL" id="KIM80880.1"/>
    </source>
</evidence>
<dbReference type="InterPro" id="IPR050327">
    <property type="entry name" value="Proton-linked_MCT"/>
</dbReference>
<dbReference type="PROSITE" id="PS50850">
    <property type="entry name" value="MFS"/>
    <property type="match status" value="1"/>
</dbReference>
<keyword evidence="6" id="KW-1185">Reference proteome</keyword>
<feature type="transmembrane region" description="Helical" evidence="3">
    <location>
        <begin position="185"/>
        <end position="205"/>
    </location>
</feature>
<reference evidence="6" key="2">
    <citation type="submission" date="2015-01" db="EMBL/GenBank/DDBJ databases">
        <title>Evolutionary Origins and Diversification of the Mycorrhizal Mutualists.</title>
        <authorList>
            <consortium name="DOE Joint Genome Institute"/>
            <consortium name="Mycorrhizal Genomics Consortium"/>
            <person name="Kohler A."/>
            <person name="Kuo A."/>
            <person name="Nagy L.G."/>
            <person name="Floudas D."/>
            <person name="Copeland A."/>
            <person name="Barry K.W."/>
            <person name="Cichocki N."/>
            <person name="Veneault-Fourrey C."/>
            <person name="LaButti K."/>
            <person name="Lindquist E.A."/>
            <person name="Lipzen A."/>
            <person name="Lundell T."/>
            <person name="Morin E."/>
            <person name="Murat C."/>
            <person name="Riley R."/>
            <person name="Ohm R."/>
            <person name="Sun H."/>
            <person name="Tunlid A."/>
            <person name="Henrissat B."/>
            <person name="Grigoriev I.V."/>
            <person name="Hibbett D.S."/>
            <person name="Martin F."/>
        </authorList>
    </citation>
    <scope>NUCLEOTIDE SEQUENCE [LARGE SCALE GENOMIC DNA]</scope>
    <source>
        <strain evidence="6">F 1598</strain>
    </source>
</reference>
<evidence type="ECO:0000256" key="3">
    <source>
        <dbReference type="SAM" id="Phobius"/>
    </source>
</evidence>
<sequence>MSAIMEHPPALLHLRPIELAKTSSKIQDAEMSQTIHTSSVFENRPTLVVDDVPDGGFDGWLIVIACSTITFFYVGLTYSWGIIQAKLASEHLAPDSTLAFIGSTSVAFISFAAIINSRLIRLLGTRNAAILACSLLGIGQILSGWATKSVGGLFVTNGVVMGIGCSLCFMTCGSLPAQFFKRRRGLANGFVFAGGGLGGFVLSISMDGLLNSVGIAWTFRILGFITLGVTLPAAMLLKERTRRASATVEWSLFKDPKFLLLFVGSGIATFPLLVPPFFIPLYAASLGISTGVGSTLLAVFNLSSAFGRIGFGQLGDLIGPISALSLAMIVSALSMLAIWPITNSLAPFIVFIIINGLGNGGFFATMPSVVGHIYGPSRVPSALAMVVTAWGAGYIMGAPVAGYILERYGGTDAGRAAFRPAMYYAGSMSLGSTMFTLGVRQLMTRKFFAFA</sequence>
<feature type="transmembrane region" description="Helical" evidence="3">
    <location>
        <begin position="345"/>
        <end position="370"/>
    </location>
</feature>
<feature type="transmembrane region" description="Helical" evidence="3">
    <location>
        <begin position="382"/>
        <end position="401"/>
    </location>
</feature>
<dbReference type="Proteomes" id="UP000054166">
    <property type="component" value="Unassembled WGS sequence"/>
</dbReference>
<evidence type="ECO:0000313" key="6">
    <source>
        <dbReference type="Proteomes" id="UP000054166"/>
    </source>
</evidence>
<comment type="similarity">
    <text evidence="2">Belongs to the major facilitator superfamily. Monocarboxylate porter (TC 2.A.1.13) family.</text>
</comment>
<evidence type="ECO:0000256" key="2">
    <source>
        <dbReference type="ARBA" id="ARBA00006727"/>
    </source>
</evidence>
<feature type="transmembrane region" description="Helical" evidence="3">
    <location>
        <begin position="98"/>
        <end position="116"/>
    </location>
</feature>
<dbReference type="OrthoDB" id="2213137at2759"/>
<dbReference type="PANTHER" id="PTHR11360">
    <property type="entry name" value="MONOCARBOXYLATE TRANSPORTER"/>
    <property type="match status" value="1"/>
</dbReference>
<feature type="transmembrane region" description="Helical" evidence="3">
    <location>
        <begin position="128"/>
        <end position="146"/>
    </location>
</feature>
<dbReference type="STRING" id="765440.A0A0C3F859"/>
<evidence type="ECO:0000256" key="1">
    <source>
        <dbReference type="ARBA" id="ARBA00004141"/>
    </source>
</evidence>
<reference evidence="5 6" key="1">
    <citation type="submission" date="2014-04" db="EMBL/GenBank/DDBJ databases">
        <authorList>
            <consortium name="DOE Joint Genome Institute"/>
            <person name="Kuo A."/>
            <person name="Tarkka M."/>
            <person name="Buscot F."/>
            <person name="Kohler A."/>
            <person name="Nagy L.G."/>
            <person name="Floudas D."/>
            <person name="Copeland A."/>
            <person name="Barry K.W."/>
            <person name="Cichocki N."/>
            <person name="Veneault-Fourrey C."/>
            <person name="LaButti K."/>
            <person name="Lindquist E.A."/>
            <person name="Lipzen A."/>
            <person name="Lundell T."/>
            <person name="Morin E."/>
            <person name="Murat C."/>
            <person name="Sun H."/>
            <person name="Tunlid A."/>
            <person name="Henrissat B."/>
            <person name="Grigoriev I.V."/>
            <person name="Hibbett D.S."/>
            <person name="Martin F."/>
            <person name="Nordberg H.P."/>
            <person name="Cantor M.N."/>
            <person name="Hua S.X."/>
        </authorList>
    </citation>
    <scope>NUCLEOTIDE SEQUENCE [LARGE SCALE GENOMIC DNA]</scope>
    <source>
        <strain evidence="5 6">F 1598</strain>
    </source>
</reference>
<keyword evidence="3" id="KW-1133">Transmembrane helix</keyword>
<dbReference type="InParanoid" id="A0A0C3F859"/>
<feature type="transmembrane region" description="Helical" evidence="3">
    <location>
        <begin position="284"/>
        <end position="305"/>
    </location>
</feature>
<proteinExistence type="inferred from homology"/>
<feature type="transmembrane region" description="Helical" evidence="3">
    <location>
        <begin position="60"/>
        <end position="78"/>
    </location>
</feature>
<dbReference type="InterPro" id="IPR011701">
    <property type="entry name" value="MFS"/>
</dbReference>
<feature type="transmembrane region" description="Helical" evidence="3">
    <location>
        <begin position="217"/>
        <end position="237"/>
    </location>
</feature>
<dbReference type="HOGENOM" id="CLU_001265_1_2_1"/>
<dbReference type="AlphaFoldDB" id="A0A0C3F859"/>
<feature type="transmembrane region" description="Helical" evidence="3">
    <location>
        <begin position="152"/>
        <end position="173"/>
    </location>
</feature>
<dbReference type="InterPro" id="IPR036259">
    <property type="entry name" value="MFS_trans_sf"/>
</dbReference>
<keyword evidence="3" id="KW-0812">Transmembrane</keyword>
<dbReference type="GO" id="GO:0022857">
    <property type="term" value="F:transmembrane transporter activity"/>
    <property type="evidence" value="ECO:0007669"/>
    <property type="project" value="InterPro"/>
</dbReference>
<accession>A0A0C3F859</accession>
<keyword evidence="3" id="KW-0472">Membrane</keyword>
<feature type="transmembrane region" description="Helical" evidence="3">
    <location>
        <begin position="317"/>
        <end position="339"/>
    </location>
</feature>
<feature type="domain" description="Major facilitator superfamily (MFS) profile" evidence="4">
    <location>
        <begin position="257"/>
        <end position="451"/>
    </location>
</feature>
<dbReference type="InterPro" id="IPR020846">
    <property type="entry name" value="MFS_dom"/>
</dbReference>
<evidence type="ECO:0000259" key="4">
    <source>
        <dbReference type="PROSITE" id="PS50850"/>
    </source>
</evidence>
<comment type="subcellular location">
    <subcellularLocation>
        <location evidence="1">Membrane</location>
        <topology evidence="1">Multi-pass membrane protein</topology>
    </subcellularLocation>
</comment>
<dbReference type="SUPFAM" id="SSF103473">
    <property type="entry name" value="MFS general substrate transporter"/>
    <property type="match status" value="1"/>
</dbReference>
<dbReference type="EMBL" id="KN833002">
    <property type="protein sequence ID" value="KIM80880.1"/>
    <property type="molecule type" value="Genomic_DNA"/>
</dbReference>
<name>A0A0C3F859_PILCF</name>
<dbReference type="Pfam" id="PF07690">
    <property type="entry name" value="MFS_1"/>
    <property type="match status" value="1"/>
</dbReference>
<dbReference type="GO" id="GO:0016020">
    <property type="term" value="C:membrane"/>
    <property type="evidence" value="ECO:0007669"/>
    <property type="project" value="UniProtKB-SubCell"/>
</dbReference>
<protein>
    <recommendedName>
        <fullName evidence="4">Major facilitator superfamily (MFS) profile domain-containing protein</fullName>
    </recommendedName>
</protein>
<feature type="transmembrane region" description="Helical" evidence="3">
    <location>
        <begin position="421"/>
        <end position="439"/>
    </location>
</feature>
<dbReference type="Gene3D" id="1.20.1250.20">
    <property type="entry name" value="MFS general substrate transporter like domains"/>
    <property type="match status" value="2"/>
</dbReference>
<gene>
    <name evidence="5" type="ORF">PILCRDRAFT_822178</name>
</gene>
<feature type="transmembrane region" description="Helical" evidence="3">
    <location>
        <begin position="258"/>
        <end position="278"/>
    </location>
</feature>
<dbReference type="PANTHER" id="PTHR11360:SF305">
    <property type="entry name" value="MAJOR FACILITATOR SUPERFAMILY (MFS) PROFILE DOMAIN-CONTAINING PROTEIN"/>
    <property type="match status" value="1"/>
</dbReference>